<dbReference type="GO" id="GO:0034040">
    <property type="term" value="F:ATPase-coupled lipid transmembrane transporter activity"/>
    <property type="evidence" value="ECO:0007669"/>
    <property type="project" value="TreeGrafter"/>
</dbReference>
<keyword evidence="5 7" id="KW-1133">Transmembrane helix</keyword>
<dbReference type="InterPro" id="IPR039421">
    <property type="entry name" value="Type_1_exporter"/>
</dbReference>
<evidence type="ECO:0000259" key="9">
    <source>
        <dbReference type="PROSITE" id="PS50929"/>
    </source>
</evidence>
<dbReference type="SUPFAM" id="SSF90123">
    <property type="entry name" value="ABC transporter transmembrane region"/>
    <property type="match status" value="1"/>
</dbReference>
<dbReference type="InterPro" id="IPR017871">
    <property type="entry name" value="ABC_transporter-like_CS"/>
</dbReference>
<feature type="transmembrane region" description="Helical" evidence="7">
    <location>
        <begin position="12"/>
        <end position="36"/>
    </location>
</feature>
<dbReference type="EMBL" id="NOWC01000035">
    <property type="protein sequence ID" value="OZS72543.1"/>
    <property type="molecule type" value="Genomic_DNA"/>
</dbReference>
<dbReference type="Proteomes" id="UP000216001">
    <property type="component" value="Unassembled WGS sequence"/>
</dbReference>
<dbReference type="RefSeq" id="WP_094962892.1">
    <property type="nucleotide sequence ID" value="NZ_NOWC01000035.1"/>
</dbReference>
<dbReference type="PANTHER" id="PTHR24221">
    <property type="entry name" value="ATP-BINDING CASSETTE SUB-FAMILY B"/>
    <property type="match status" value="1"/>
</dbReference>
<evidence type="ECO:0000256" key="5">
    <source>
        <dbReference type="ARBA" id="ARBA00022989"/>
    </source>
</evidence>
<evidence type="ECO:0000256" key="2">
    <source>
        <dbReference type="ARBA" id="ARBA00022692"/>
    </source>
</evidence>
<dbReference type="GO" id="GO:0005886">
    <property type="term" value="C:plasma membrane"/>
    <property type="evidence" value="ECO:0007669"/>
    <property type="project" value="UniProtKB-SubCell"/>
</dbReference>
<dbReference type="GO" id="GO:0140359">
    <property type="term" value="F:ABC-type transporter activity"/>
    <property type="evidence" value="ECO:0007669"/>
    <property type="project" value="InterPro"/>
</dbReference>
<feature type="transmembrane region" description="Helical" evidence="7">
    <location>
        <begin position="268"/>
        <end position="296"/>
    </location>
</feature>
<feature type="domain" description="ABC transmembrane type-1" evidence="9">
    <location>
        <begin position="17"/>
        <end position="194"/>
    </location>
</feature>
<dbReference type="GO" id="GO:0016887">
    <property type="term" value="F:ATP hydrolysis activity"/>
    <property type="evidence" value="ECO:0007669"/>
    <property type="project" value="InterPro"/>
</dbReference>
<name>A0A264VMK4_PRORE</name>
<dbReference type="CDD" id="cd03228">
    <property type="entry name" value="ABCC_MRP_Like"/>
    <property type="match status" value="1"/>
</dbReference>
<dbReference type="SMART" id="SM00382">
    <property type="entry name" value="AAA"/>
    <property type="match status" value="1"/>
</dbReference>
<evidence type="ECO:0000259" key="8">
    <source>
        <dbReference type="PROSITE" id="PS50893"/>
    </source>
</evidence>
<feature type="transmembrane region" description="Helical" evidence="7">
    <location>
        <begin position="48"/>
        <end position="72"/>
    </location>
</feature>
<accession>A0A264VMK4</accession>
<dbReference type="Pfam" id="PF00005">
    <property type="entry name" value="ABC_tran"/>
    <property type="match status" value="1"/>
</dbReference>
<evidence type="ECO:0000313" key="10">
    <source>
        <dbReference type="EMBL" id="OZS72543.1"/>
    </source>
</evidence>
<comment type="caution">
    <text evidence="10">The sequence shown here is derived from an EMBL/GenBank/DDBJ whole genome shotgun (WGS) entry which is preliminary data.</text>
</comment>
<dbReference type="InterPro" id="IPR027417">
    <property type="entry name" value="P-loop_NTPase"/>
</dbReference>
<organism evidence="10 11">
    <name type="scientific">Providencia rettgeri</name>
    <dbReference type="NCBI Taxonomy" id="587"/>
    <lineage>
        <taxon>Bacteria</taxon>
        <taxon>Pseudomonadati</taxon>
        <taxon>Pseudomonadota</taxon>
        <taxon>Gammaproteobacteria</taxon>
        <taxon>Enterobacterales</taxon>
        <taxon>Morganellaceae</taxon>
        <taxon>Providencia</taxon>
    </lineage>
</organism>
<dbReference type="PANTHER" id="PTHR24221:SF653">
    <property type="entry name" value="TRANSPORT ATP-BINDING PROTEIN CYDC"/>
    <property type="match status" value="1"/>
</dbReference>
<protein>
    <submittedName>
        <fullName evidence="10">ABC transporter</fullName>
    </submittedName>
</protein>
<evidence type="ECO:0000256" key="6">
    <source>
        <dbReference type="ARBA" id="ARBA00023136"/>
    </source>
</evidence>
<keyword evidence="2 7" id="KW-0812">Transmembrane</keyword>
<dbReference type="InterPro" id="IPR003439">
    <property type="entry name" value="ABC_transporter-like_ATP-bd"/>
</dbReference>
<evidence type="ECO:0000256" key="1">
    <source>
        <dbReference type="ARBA" id="ARBA00004651"/>
    </source>
</evidence>
<evidence type="ECO:0000256" key="3">
    <source>
        <dbReference type="ARBA" id="ARBA00022741"/>
    </source>
</evidence>
<keyword evidence="3" id="KW-0547">Nucleotide-binding</keyword>
<dbReference type="GO" id="GO:0005524">
    <property type="term" value="F:ATP binding"/>
    <property type="evidence" value="ECO:0007669"/>
    <property type="project" value="UniProtKB-KW"/>
</dbReference>
<feature type="domain" description="ABC transporter" evidence="8">
    <location>
        <begin position="325"/>
        <end position="555"/>
    </location>
</feature>
<gene>
    <name evidence="10" type="ORF">CHI95_21460</name>
</gene>
<dbReference type="SUPFAM" id="SSF52540">
    <property type="entry name" value="P-loop containing nucleoside triphosphate hydrolases"/>
    <property type="match status" value="1"/>
</dbReference>
<feature type="transmembrane region" description="Helical" evidence="7">
    <location>
        <begin position="232"/>
        <end position="256"/>
    </location>
</feature>
<proteinExistence type="predicted"/>
<dbReference type="AlphaFoldDB" id="A0A264VMK4"/>
<dbReference type="Gene3D" id="1.20.1560.10">
    <property type="entry name" value="ABC transporter type 1, transmembrane domain"/>
    <property type="match status" value="1"/>
</dbReference>
<dbReference type="PROSITE" id="PS50929">
    <property type="entry name" value="ABC_TM1F"/>
    <property type="match status" value="1"/>
</dbReference>
<dbReference type="PROSITE" id="PS00211">
    <property type="entry name" value="ABC_TRANSPORTER_1"/>
    <property type="match status" value="1"/>
</dbReference>
<reference evidence="10 11" key="1">
    <citation type="submission" date="2017-07" db="EMBL/GenBank/DDBJ databases">
        <title>blaIMP-27 on transferable plasmids in Proteus mirabilis and Providencia rettgeri.</title>
        <authorList>
            <person name="Potter R."/>
        </authorList>
    </citation>
    <scope>NUCLEOTIDE SEQUENCE [LARGE SCALE GENOMIC DNA]</scope>
    <source>
        <strain evidence="10 11">PR1</strain>
    </source>
</reference>
<dbReference type="InterPro" id="IPR011527">
    <property type="entry name" value="ABC1_TM_dom"/>
</dbReference>
<keyword evidence="6 7" id="KW-0472">Membrane</keyword>
<evidence type="ECO:0000313" key="11">
    <source>
        <dbReference type="Proteomes" id="UP000216001"/>
    </source>
</evidence>
<evidence type="ECO:0000256" key="4">
    <source>
        <dbReference type="ARBA" id="ARBA00022840"/>
    </source>
</evidence>
<evidence type="ECO:0000256" key="7">
    <source>
        <dbReference type="SAM" id="Phobius"/>
    </source>
</evidence>
<feature type="transmembrane region" description="Helical" evidence="7">
    <location>
        <begin position="143"/>
        <end position="166"/>
    </location>
</feature>
<comment type="subcellular location">
    <subcellularLocation>
        <location evidence="1">Cell membrane</location>
        <topology evidence="1">Multi-pass membrane protein</topology>
    </subcellularLocation>
</comment>
<dbReference type="InterPro" id="IPR003593">
    <property type="entry name" value="AAA+_ATPase"/>
</dbReference>
<keyword evidence="4" id="KW-0067">ATP-binding</keyword>
<dbReference type="PROSITE" id="PS50893">
    <property type="entry name" value="ABC_TRANSPORTER_2"/>
    <property type="match status" value="1"/>
</dbReference>
<dbReference type="Gene3D" id="3.40.50.300">
    <property type="entry name" value="P-loop containing nucleotide triphosphate hydrolases"/>
    <property type="match status" value="1"/>
</dbReference>
<dbReference type="InterPro" id="IPR036640">
    <property type="entry name" value="ABC1_TM_sf"/>
</dbReference>
<sequence length="561" mass="62108">MYRALRELLHPYRFTLLFALILQAIAGLCSLIPLIAISQVAVAPVHQYYEWVIIACTGGVSWLICQTLALYLTHQTDNHLCHQVRLQLLNKVEKLPLNHFAQHGRDGFLQIADRDVRGLHQLTAHAPADITKLIILPTTATLILLWQNALLTVFCLIPLIVSVFLFRQMRSVRYQALYTARNQAMGSLYQQYAELADNPLQARQYPNQSIQKKASQALYQFEIAFKRWIRKIGALSSLTQVGISSTLLSLWVIFGVSLLPAPAPLDQIILFILLISSIAAPVAAMGHGADALNLAVSASERIRQFLTEPDMHYGEKDVIPSQGELKLVQVDVKIGDNPILSNINITVEPNEFIAIVGASGAGKSTLLQLMARYLDPTEGNVLFNSAPLPSLSLTSLNRTVSIVMQNSPPFPCSIRENLQLFAPNTTEDNMYRYLNELNLLSIVKQQPKGLDAVIGRDMVLSGGEAQRLAIARALLSSAPLLLLDEPTSALDPQNAQRVLNLLHSEPRTCVLITHDLSSLNLADRILLLDNGKLIAQGSHQYLSIHSEPYQQLLRALEDNCA</sequence>